<dbReference type="GO" id="GO:0050897">
    <property type="term" value="F:cobalt ion binding"/>
    <property type="evidence" value="ECO:0007669"/>
    <property type="project" value="InterPro"/>
</dbReference>
<dbReference type="SUPFAM" id="SSF51338">
    <property type="entry name" value="Composite domain of metallo-dependent hydrolases"/>
    <property type="match status" value="1"/>
</dbReference>
<evidence type="ECO:0000256" key="4">
    <source>
        <dbReference type="ARBA" id="ARBA00011881"/>
    </source>
</evidence>
<dbReference type="NCBIfam" id="TIGR03178">
    <property type="entry name" value="allantoinase"/>
    <property type="match status" value="1"/>
</dbReference>
<sequence>MVEQQVLRSRRVVTPEGERPASVVFAAGTITAVLPHDAPPPPGARCTDLGDDVLLPGLVDTHVHVNDPGRAEWEGFASATAAAVAGGVTTLVDMPLNSVPPTTTAAHLDVKRAAALGRVHTDTGFWGGAVPGNGADLKALHDAGVFGFKCFLVPSGVDEFPHLDREQLASAMDELARFDGLLIVHAEDPRQIDGAPRPGGRRYADFLASRPPAAEDDAITGLIELAAERGTRVHVLHLSAASAVPLVAAARREGVRLTVETCPHFLTLTAEEVPDGATEFKCCPPIREAANQDALWQALADGVIDCVVSDHSPSTVDLKHRDTGDFATAWGGISSLQLGLPAVWTEARRRGHTLADVAGWMSAGPARLAGLDAVKGAIAPGRDADFTVLDPERTFTVDPARLHHRNPITAYAGRTLHGVVRATYLRGTLVAAQAAGDPGPARAVDAPAGRLIERPTGGS</sequence>
<evidence type="ECO:0000256" key="1">
    <source>
        <dbReference type="ARBA" id="ARBA00001947"/>
    </source>
</evidence>
<feature type="region of interest" description="Disordered" evidence="10">
    <location>
        <begin position="436"/>
        <end position="459"/>
    </location>
</feature>
<dbReference type="GO" id="GO:0005737">
    <property type="term" value="C:cytoplasm"/>
    <property type="evidence" value="ECO:0007669"/>
    <property type="project" value="TreeGrafter"/>
</dbReference>
<dbReference type="InterPro" id="IPR017593">
    <property type="entry name" value="Allantoinase"/>
</dbReference>
<dbReference type="RefSeq" id="WP_202236886.1">
    <property type="nucleotide sequence ID" value="NZ_AP018365.1"/>
</dbReference>
<dbReference type="InterPro" id="IPR032466">
    <property type="entry name" value="Metal_Hydrolase"/>
</dbReference>
<dbReference type="Gene3D" id="3.20.20.140">
    <property type="entry name" value="Metal-dependent hydrolases"/>
    <property type="match status" value="1"/>
</dbReference>
<reference evidence="12 13" key="4">
    <citation type="journal article" date="2020" name="Sci. Rep.">
        <title>beta-carboline chemical signals induce reveromycin production through a LuxR family regulator in Streptomyces sp. SN-593.</title>
        <authorList>
            <person name="Panthee S."/>
            <person name="Kito N."/>
            <person name="Hayashi T."/>
            <person name="Shimizu T."/>
            <person name="Ishikawa J."/>
            <person name="Hamamoto H."/>
            <person name="Osada H."/>
            <person name="Takahashi S."/>
        </authorList>
    </citation>
    <scope>NUCLEOTIDE SEQUENCE [LARGE SCALE GENOMIC DNA]</scope>
    <source>
        <strain evidence="12 13">SN-593</strain>
    </source>
</reference>
<proteinExistence type="inferred from homology"/>
<protein>
    <recommendedName>
        <fullName evidence="5">allantoinase</fullName>
        <ecNumber evidence="5">3.5.2.5</ecNumber>
    </recommendedName>
</protein>
<dbReference type="AlphaFoldDB" id="A0A7U3UYI7"/>
<dbReference type="InterPro" id="IPR011059">
    <property type="entry name" value="Metal-dep_hydrolase_composite"/>
</dbReference>
<dbReference type="PANTHER" id="PTHR43668">
    <property type="entry name" value="ALLANTOINASE"/>
    <property type="match status" value="1"/>
</dbReference>
<gene>
    <name evidence="12" type="ORF">RVR_8128</name>
</gene>
<reference evidence="12 13" key="1">
    <citation type="journal article" date="2010" name="J. Bacteriol.">
        <title>Biochemical characterization of a novel indole prenyltransferase from Streptomyces sp. SN-593.</title>
        <authorList>
            <person name="Takahashi S."/>
            <person name="Takagi H."/>
            <person name="Toyoda A."/>
            <person name="Uramoto M."/>
            <person name="Nogawa T."/>
            <person name="Ueki M."/>
            <person name="Sakaki Y."/>
            <person name="Osada H."/>
        </authorList>
    </citation>
    <scope>NUCLEOTIDE SEQUENCE [LARGE SCALE GENOMIC DNA]</scope>
    <source>
        <strain evidence="12 13">SN-593</strain>
    </source>
</reference>
<dbReference type="FunFam" id="3.20.20.140:FF:000032">
    <property type="entry name" value="Allantoinase Dal1"/>
    <property type="match status" value="1"/>
</dbReference>
<dbReference type="GO" id="GO:0000256">
    <property type="term" value="P:allantoin catabolic process"/>
    <property type="evidence" value="ECO:0007669"/>
    <property type="project" value="InterPro"/>
</dbReference>
<dbReference type="GO" id="GO:0004038">
    <property type="term" value="F:allantoinase activity"/>
    <property type="evidence" value="ECO:0007669"/>
    <property type="project" value="UniProtKB-EC"/>
</dbReference>
<evidence type="ECO:0000313" key="12">
    <source>
        <dbReference type="EMBL" id="BBB00924.1"/>
    </source>
</evidence>
<dbReference type="GO" id="GO:0008270">
    <property type="term" value="F:zinc ion binding"/>
    <property type="evidence" value="ECO:0007669"/>
    <property type="project" value="InterPro"/>
</dbReference>
<evidence type="ECO:0000259" key="11">
    <source>
        <dbReference type="Pfam" id="PF01979"/>
    </source>
</evidence>
<evidence type="ECO:0000313" key="13">
    <source>
        <dbReference type="Proteomes" id="UP000595703"/>
    </source>
</evidence>
<evidence type="ECO:0000256" key="6">
    <source>
        <dbReference type="ARBA" id="ARBA00022631"/>
    </source>
</evidence>
<comment type="subunit">
    <text evidence="4">Homotetramer.</text>
</comment>
<feature type="domain" description="Amidohydrolase-related" evidence="11">
    <location>
        <begin position="53"/>
        <end position="430"/>
    </location>
</feature>
<evidence type="ECO:0000256" key="9">
    <source>
        <dbReference type="ARBA" id="ARBA00022833"/>
    </source>
</evidence>
<name>A0A7U3UYI7_9ACTN</name>
<dbReference type="GO" id="GO:0006145">
    <property type="term" value="P:purine nucleobase catabolic process"/>
    <property type="evidence" value="ECO:0007669"/>
    <property type="project" value="TreeGrafter"/>
</dbReference>
<dbReference type="InterPro" id="IPR050138">
    <property type="entry name" value="DHOase/Allantoinase_Hydrolase"/>
</dbReference>
<comment type="cofactor">
    <cofactor evidence="1">
        <name>Zn(2+)</name>
        <dbReference type="ChEBI" id="CHEBI:29105"/>
    </cofactor>
</comment>
<evidence type="ECO:0000256" key="5">
    <source>
        <dbReference type="ARBA" id="ARBA00012863"/>
    </source>
</evidence>
<dbReference type="SUPFAM" id="SSF51556">
    <property type="entry name" value="Metallo-dependent hydrolases"/>
    <property type="match status" value="1"/>
</dbReference>
<keyword evidence="13" id="KW-1185">Reference proteome</keyword>
<evidence type="ECO:0000256" key="7">
    <source>
        <dbReference type="ARBA" id="ARBA00022723"/>
    </source>
</evidence>
<keyword evidence="9" id="KW-0862">Zinc</keyword>
<dbReference type="EC" id="3.5.2.5" evidence="5"/>
<dbReference type="Proteomes" id="UP000595703">
    <property type="component" value="Chromosome"/>
</dbReference>
<reference evidence="12 13" key="3">
    <citation type="journal article" date="2011" name="Nat. Chem. Biol.">
        <title>Reveromycin A biosynthesis uses RevG and RevJ for stereospecific spiroacetal formation.</title>
        <authorList>
            <person name="Takahashi S."/>
            <person name="Toyoda A."/>
            <person name="Sekiyama Y."/>
            <person name="Takagi H."/>
            <person name="Nogawa T."/>
            <person name="Uramoto M."/>
            <person name="Suzuki R."/>
            <person name="Koshino H."/>
            <person name="Kumano T."/>
            <person name="Panthee S."/>
            <person name="Dairi T."/>
            <person name="Ishikawa J."/>
            <person name="Ikeda H."/>
            <person name="Sakaki Y."/>
            <person name="Osada H."/>
        </authorList>
    </citation>
    <scope>NUCLEOTIDE SEQUENCE [LARGE SCALE GENOMIC DNA]</scope>
    <source>
        <strain evidence="12 13">SN-593</strain>
    </source>
</reference>
<evidence type="ECO:0000256" key="10">
    <source>
        <dbReference type="SAM" id="MobiDB-lite"/>
    </source>
</evidence>
<dbReference type="EMBL" id="AP018365">
    <property type="protein sequence ID" value="BBB00924.1"/>
    <property type="molecule type" value="Genomic_DNA"/>
</dbReference>
<dbReference type="InterPro" id="IPR006680">
    <property type="entry name" value="Amidohydro-rel"/>
</dbReference>
<dbReference type="KEGG" id="arev:RVR_8128"/>
<evidence type="ECO:0000256" key="2">
    <source>
        <dbReference type="ARBA" id="ARBA00004968"/>
    </source>
</evidence>
<evidence type="ECO:0000256" key="8">
    <source>
        <dbReference type="ARBA" id="ARBA00022801"/>
    </source>
</evidence>
<keyword evidence="8" id="KW-0378">Hydrolase</keyword>
<comment type="similarity">
    <text evidence="3">Belongs to the metallo-dependent hydrolases superfamily. Allantoinase family.</text>
</comment>
<dbReference type="Pfam" id="PF01979">
    <property type="entry name" value="Amidohydro_1"/>
    <property type="match status" value="1"/>
</dbReference>
<dbReference type="PANTHER" id="PTHR43668:SF2">
    <property type="entry name" value="ALLANTOINASE"/>
    <property type="match status" value="1"/>
</dbReference>
<accession>A0A7U3UYI7</accession>
<keyword evidence="7" id="KW-0479">Metal-binding</keyword>
<keyword evidence="6" id="KW-0659">Purine metabolism</keyword>
<evidence type="ECO:0000256" key="3">
    <source>
        <dbReference type="ARBA" id="ARBA00010368"/>
    </source>
</evidence>
<comment type="pathway">
    <text evidence="2">Nitrogen metabolism; (S)-allantoin degradation; allantoate from (S)-allantoin: step 1/1.</text>
</comment>
<reference evidence="12 13" key="2">
    <citation type="journal article" date="2011" name="J. Antibiot.">
        <title>Furaquinocins I and J: novel polyketide isoprenoid hybrid compounds from Streptomyces reveromyceticus SN-593.</title>
        <authorList>
            <person name="Panthee S."/>
            <person name="Takahashi S."/>
            <person name="Takagi H."/>
            <person name="Nogawa T."/>
            <person name="Oowada E."/>
            <person name="Uramoto M."/>
            <person name="Osada H."/>
        </authorList>
    </citation>
    <scope>NUCLEOTIDE SEQUENCE [LARGE SCALE GENOMIC DNA]</scope>
    <source>
        <strain evidence="12 13">SN-593</strain>
    </source>
</reference>
<organism evidence="12 13">
    <name type="scientific">Actinacidiphila reveromycinica</name>
    <dbReference type="NCBI Taxonomy" id="659352"/>
    <lineage>
        <taxon>Bacteria</taxon>
        <taxon>Bacillati</taxon>
        <taxon>Actinomycetota</taxon>
        <taxon>Actinomycetes</taxon>
        <taxon>Kitasatosporales</taxon>
        <taxon>Streptomycetaceae</taxon>
        <taxon>Actinacidiphila</taxon>
    </lineage>
</organism>